<keyword evidence="1" id="KW-0812">Transmembrane</keyword>
<dbReference type="AlphaFoldDB" id="A0A0W0SB35"/>
<keyword evidence="1" id="KW-0472">Membrane</keyword>
<evidence type="ECO:0000313" key="3">
    <source>
        <dbReference type="Proteomes" id="UP000054921"/>
    </source>
</evidence>
<dbReference type="Proteomes" id="UP000054921">
    <property type="component" value="Unassembled WGS sequence"/>
</dbReference>
<comment type="caution">
    <text evidence="2">The sequence shown here is derived from an EMBL/GenBank/DDBJ whole genome shotgun (WGS) entry which is preliminary data.</text>
</comment>
<name>A0A0W0SB35_9GAMM</name>
<evidence type="ECO:0000256" key="1">
    <source>
        <dbReference type="SAM" id="Phobius"/>
    </source>
</evidence>
<accession>A0A0W0SB35</accession>
<reference evidence="2 3" key="1">
    <citation type="submission" date="2015-11" db="EMBL/GenBank/DDBJ databases">
        <title>Genomic analysis of 38 Legionella species identifies large and diverse effector repertoires.</title>
        <authorList>
            <person name="Burstein D."/>
            <person name="Amaro F."/>
            <person name="Zusman T."/>
            <person name="Lifshitz Z."/>
            <person name="Cohen O."/>
            <person name="Gilbert J.A."/>
            <person name="Pupko T."/>
            <person name="Shuman H.A."/>
            <person name="Segal G."/>
        </authorList>
    </citation>
    <scope>NUCLEOTIDE SEQUENCE [LARGE SCALE GENOMIC DNA]</scope>
    <source>
        <strain evidence="2 3">ORW</strain>
    </source>
</reference>
<feature type="transmembrane region" description="Helical" evidence="1">
    <location>
        <begin position="85"/>
        <end position="105"/>
    </location>
</feature>
<proteinExistence type="predicted"/>
<dbReference type="PATRIC" id="fig|28084.5.peg.2772"/>
<feature type="transmembrane region" description="Helical" evidence="1">
    <location>
        <begin position="7"/>
        <end position="25"/>
    </location>
</feature>
<dbReference type="RefSeq" id="WP_162265171.1">
    <property type="nucleotide sequence ID" value="NZ_LNXW01000013.1"/>
</dbReference>
<evidence type="ECO:0000313" key="2">
    <source>
        <dbReference type="EMBL" id="KTC80546.1"/>
    </source>
</evidence>
<keyword evidence="1" id="KW-1133">Transmembrane helix</keyword>
<organism evidence="2 3">
    <name type="scientific">Legionella cherrii</name>
    <dbReference type="NCBI Taxonomy" id="28084"/>
    <lineage>
        <taxon>Bacteria</taxon>
        <taxon>Pseudomonadati</taxon>
        <taxon>Pseudomonadota</taxon>
        <taxon>Gammaproteobacteria</taxon>
        <taxon>Legionellales</taxon>
        <taxon>Legionellaceae</taxon>
        <taxon>Legionella</taxon>
    </lineage>
</organism>
<feature type="transmembrane region" description="Helical" evidence="1">
    <location>
        <begin position="49"/>
        <end position="73"/>
    </location>
</feature>
<gene>
    <name evidence="2" type="ORF">Lche_2566</name>
</gene>
<protein>
    <submittedName>
        <fullName evidence="2">Uncharacterized protein</fullName>
    </submittedName>
</protein>
<sequence length="109" mass="12930">MLYNIHFLRLYAIIFLVIYDRHYFFSLCYKKGSGLTTELVPFYFNQECLYWALLIIFATYLILLFMTELARYVSSLILGINKMGFIANITMVILVAYLLHFLRLFSLVT</sequence>
<dbReference type="EMBL" id="LNXW01000013">
    <property type="protein sequence ID" value="KTC80546.1"/>
    <property type="molecule type" value="Genomic_DNA"/>
</dbReference>